<evidence type="ECO:0000313" key="3">
    <source>
        <dbReference type="Proteomes" id="UP001184230"/>
    </source>
</evidence>
<keyword evidence="1" id="KW-0812">Transmembrane</keyword>
<proteinExistence type="predicted"/>
<sequence>MSMSESPKRQRLLGLFALGWLLLNGPLLTLWDRPILLWGMPLMPLALFVGWAGLIALAAWVAEAPGDS</sequence>
<evidence type="ECO:0000256" key="1">
    <source>
        <dbReference type="SAM" id="Phobius"/>
    </source>
</evidence>
<organism evidence="2 3">
    <name type="scientific">Variovorax soli</name>
    <dbReference type="NCBI Taxonomy" id="376815"/>
    <lineage>
        <taxon>Bacteria</taxon>
        <taxon>Pseudomonadati</taxon>
        <taxon>Pseudomonadota</taxon>
        <taxon>Betaproteobacteria</taxon>
        <taxon>Burkholderiales</taxon>
        <taxon>Comamonadaceae</taxon>
        <taxon>Variovorax</taxon>
    </lineage>
</organism>
<evidence type="ECO:0000313" key="2">
    <source>
        <dbReference type="EMBL" id="MDR6536690.1"/>
    </source>
</evidence>
<keyword evidence="3" id="KW-1185">Reference proteome</keyword>
<dbReference type="Proteomes" id="UP001184230">
    <property type="component" value="Unassembled WGS sequence"/>
</dbReference>
<name>A0ABU1NE14_9BURK</name>
<keyword evidence="1" id="KW-1133">Transmembrane helix</keyword>
<feature type="transmembrane region" description="Helical" evidence="1">
    <location>
        <begin position="43"/>
        <end position="62"/>
    </location>
</feature>
<reference evidence="2 3" key="1">
    <citation type="submission" date="2023-07" db="EMBL/GenBank/DDBJ databases">
        <title>Sorghum-associated microbial communities from plants grown in Nebraska, USA.</title>
        <authorList>
            <person name="Schachtman D."/>
        </authorList>
    </citation>
    <scope>NUCLEOTIDE SEQUENCE [LARGE SCALE GENOMIC DNA]</scope>
    <source>
        <strain evidence="2 3">DS1781</strain>
    </source>
</reference>
<accession>A0ABU1NE14</accession>
<protein>
    <recommendedName>
        <fullName evidence="4">DUF3311 domain-containing protein</fullName>
    </recommendedName>
</protein>
<gene>
    <name evidence="2" type="ORF">J2739_002463</name>
</gene>
<keyword evidence="1" id="KW-0472">Membrane</keyword>
<feature type="transmembrane region" description="Helical" evidence="1">
    <location>
        <begin position="12"/>
        <end position="31"/>
    </location>
</feature>
<comment type="caution">
    <text evidence="2">The sequence shown here is derived from an EMBL/GenBank/DDBJ whole genome shotgun (WGS) entry which is preliminary data.</text>
</comment>
<evidence type="ECO:0008006" key="4">
    <source>
        <dbReference type="Google" id="ProtNLM"/>
    </source>
</evidence>
<dbReference type="EMBL" id="JAVDRF010000004">
    <property type="protein sequence ID" value="MDR6536690.1"/>
    <property type="molecule type" value="Genomic_DNA"/>
</dbReference>
<dbReference type="RefSeq" id="WP_309901914.1">
    <property type="nucleotide sequence ID" value="NZ_JAVDRF010000004.1"/>
</dbReference>